<dbReference type="PROSITE" id="PS50088">
    <property type="entry name" value="ANK_REPEAT"/>
    <property type="match status" value="2"/>
</dbReference>
<evidence type="ECO:0000313" key="2">
    <source>
        <dbReference type="EMBL" id="CAD7571640.1"/>
    </source>
</evidence>
<organism evidence="2">
    <name type="scientific">Timema californicum</name>
    <name type="common">California timema</name>
    <name type="synonym">Walking stick</name>
    <dbReference type="NCBI Taxonomy" id="61474"/>
    <lineage>
        <taxon>Eukaryota</taxon>
        <taxon>Metazoa</taxon>
        <taxon>Ecdysozoa</taxon>
        <taxon>Arthropoda</taxon>
        <taxon>Hexapoda</taxon>
        <taxon>Insecta</taxon>
        <taxon>Pterygota</taxon>
        <taxon>Neoptera</taxon>
        <taxon>Polyneoptera</taxon>
        <taxon>Phasmatodea</taxon>
        <taxon>Timematodea</taxon>
        <taxon>Timematoidea</taxon>
        <taxon>Timematidae</taxon>
        <taxon>Timema</taxon>
    </lineage>
</organism>
<proteinExistence type="predicted"/>
<dbReference type="AlphaFoldDB" id="A0A7R9P6L4"/>
<protein>
    <submittedName>
        <fullName evidence="2">(California timema) hypothetical protein</fullName>
    </submittedName>
</protein>
<dbReference type="EMBL" id="OE180623">
    <property type="protein sequence ID" value="CAD7571640.1"/>
    <property type="molecule type" value="Genomic_DNA"/>
</dbReference>
<keyword evidence="1" id="KW-0040">ANK repeat</keyword>
<dbReference type="Pfam" id="PF12796">
    <property type="entry name" value="Ank_2"/>
    <property type="match status" value="1"/>
</dbReference>
<dbReference type="SUPFAM" id="SSF48403">
    <property type="entry name" value="Ankyrin repeat"/>
    <property type="match status" value="1"/>
</dbReference>
<dbReference type="PANTHER" id="PTHR24118">
    <property type="entry name" value="POTE ANKYRIN DOMAIN"/>
    <property type="match status" value="1"/>
</dbReference>
<dbReference type="InterPro" id="IPR002110">
    <property type="entry name" value="Ankyrin_rpt"/>
</dbReference>
<evidence type="ECO:0000256" key="1">
    <source>
        <dbReference type="PROSITE-ProRule" id="PRU00023"/>
    </source>
</evidence>
<dbReference type="InterPro" id="IPR036770">
    <property type="entry name" value="Ankyrin_rpt-contain_sf"/>
</dbReference>
<dbReference type="Gene3D" id="1.25.40.20">
    <property type="entry name" value="Ankyrin repeat-containing domain"/>
    <property type="match status" value="1"/>
</dbReference>
<feature type="repeat" description="ANK" evidence="1">
    <location>
        <begin position="126"/>
        <end position="158"/>
    </location>
</feature>
<reference evidence="2" key="1">
    <citation type="submission" date="2020-11" db="EMBL/GenBank/DDBJ databases">
        <authorList>
            <person name="Tran Van P."/>
        </authorList>
    </citation>
    <scope>NUCLEOTIDE SEQUENCE</scope>
</reference>
<accession>A0A7R9P6L4</accession>
<dbReference type="PANTHER" id="PTHR24118:SF99">
    <property type="entry name" value="POTE ANKYRIN DOMAIN FAMILY MEMBER 3C-RELATED"/>
    <property type="match status" value="1"/>
</dbReference>
<dbReference type="SMART" id="SM00248">
    <property type="entry name" value="ANK"/>
    <property type="match status" value="4"/>
</dbReference>
<feature type="repeat" description="ANK" evidence="1">
    <location>
        <begin position="54"/>
        <end position="87"/>
    </location>
</feature>
<gene>
    <name evidence="2" type="ORF">TCMB3V08_LOCUS4310</name>
</gene>
<sequence>MGLLPYGAGSTNQLRGLVYTQLLMERNHIKLTFRCYTFKRLTYIIFQVNAVNTFEETPLHIATLRSPSKIIAKLLLTSGAYHDPKSGNSMGLLMELALQASSSWHIDVIKLLVRHGAQLNAVEPLGKRSLLHIVAMTGYLPLASYLLEEGVNVYARNLQQKTPLQMAIMFNNWDMMELLMDWCSELEKDVDSVDSKQDISQDDDSNQKY</sequence>
<name>A0A7R9P6L4_TIMCA</name>